<dbReference type="AlphaFoldDB" id="A0AAJ0DG28"/>
<organism evidence="9 10">
    <name type="scientific">Extremus antarcticus</name>
    <dbReference type="NCBI Taxonomy" id="702011"/>
    <lineage>
        <taxon>Eukaryota</taxon>
        <taxon>Fungi</taxon>
        <taxon>Dikarya</taxon>
        <taxon>Ascomycota</taxon>
        <taxon>Pezizomycotina</taxon>
        <taxon>Dothideomycetes</taxon>
        <taxon>Dothideomycetidae</taxon>
        <taxon>Mycosphaerellales</taxon>
        <taxon>Extremaceae</taxon>
        <taxon>Extremus</taxon>
    </lineage>
</organism>
<protein>
    <recommendedName>
        <fullName evidence="3">Conserved oligomeric Golgi complex subunit 1</fullName>
    </recommendedName>
</protein>
<dbReference type="GO" id="GO:0015031">
    <property type="term" value="P:protein transport"/>
    <property type="evidence" value="ECO:0007669"/>
    <property type="project" value="UniProtKB-KW"/>
</dbReference>
<feature type="compositionally biased region" description="Basic and acidic residues" evidence="8">
    <location>
        <begin position="685"/>
        <end position="698"/>
    </location>
</feature>
<evidence type="ECO:0000313" key="9">
    <source>
        <dbReference type="EMBL" id="KAK3049502.1"/>
    </source>
</evidence>
<keyword evidence="10" id="KW-1185">Reference proteome</keyword>
<evidence type="ECO:0000256" key="5">
    <source>
        <dbReference type="ARBA" id="ARBA00022927"/>
    </source>
</evidence>
<evidence type="ECO:0000256" key="8">
    <source>
        <dbReference type="SAM" id="MobiDB-lite"/>
    </source>
</evidence>
<dbReference type="Proteomes" id="UP001271007">
    <property type="component" value="Unassembled WGS sequence"/>
</dbReference>
<name>A0AAJ0DG28_9PEZI</name>
<sequence length="778" mass="88215">MAGQIPDPRSLTTWEDAFQHPLPVVRKLEQQLRRNIDDNREKLRSLVGASYRDLLGTAERIIEMDEQMQRVETTMGEIGRKCNARTVERVAENHARMRKTLGQRDGERYQAMAQTKVLQNALTMVMRIIKSGGNALQASKLLVLGRLLYRHVSESPHAPTVIEELRGKLATARKKLFVYLERVIAKPASDKTLQANSLCGYALITSSTPKEVLRYFLQTRFQQLENKSEAPTTDSMVRVLDLYSQTLLDSRDLFPRRFADTLAQLAKTPMVQDFQVQLVFELNLDVYGLFVAADIRSFTPWVRHDQVTTAEVGDALSSWTSQAQRCVLEGLQDYLSGQHDARVVFDTRQKIISKYLSLGSKVRGQSHTKAIDQIRATFLARLQEIASSAGSIDDLILTETSISSINESAAQPQKLWDLATEDFDLSHGAVKFRSAIIRNRHGRSIPLQAEIRKLDEWVARTHFILELVEEMRTSRWDNDIDFDLEDLDDHDDLLRDLNKSDVAAVTERLRDACANSLNQIVQKVTSLSAKTEHPAYFIRLWREIDRRQRALRSRLDLPMSQLALTELYRNFALSVSREPIDTYTTATRQQTHIAVTLWDGTPPLPLQPSPVAFEFLMAIQKALAADGADTWSYAAVDELKGVVAEEVSARLDDDAFTRVKGPAMTNGHSEAHDDDADEEGDNAEAPDKEKLVNGSAEKEELSRDRLLQNLFDVQYLYRVLRRSKQDDDGLGRLISSMRMTLELDTPASERLERSANEYWKRTHLLFGLLAPAQDGSSY</sequence>
<evidence type="ECO:0000256" key="6">
    <source>
        <dbReference type="ARBA" id="ARBA00023034"/>
    </source>
</evidence>
<dbReference type="GO" id="GO:0006891">
    <property type="term" value="P:intra-Golgi vesicle-mediated transport"/>
    <property type="evidence" value="ECO:0007669"/>
    <property type="project" value="InterPro"/>
</dbReference>
<feature type="compositionally biased region" description="Acidic residues" evidence="8">
    <location>
        <begin position="672"/>
        <end position="684"/>
    </location>
</feature>
<comment type="subcellular location">
    <subcellularLocation>
        <location evidence="1">Golgi apparatus membrane</location>
        <topology evidence="1">Peripheral membrane protein</topology>
    </subcellularLocation>
</comment>
<evidence type="ECO:0000313" key="10">
    <source>
        <dbReference type="Proteomes" id="UP001271007"/>
    </source>
</evidence>
<keyword evidence="6" id="KW-0333">Golgi apparatus</keyword>
<dbReference type="GO" id="GO:0017119">
    <property type="term" value="C:Golgi transport complex"/>
    <property type="evidence" value="ECO:0007669"/>
    <property type="project" value="InterPro"/>
</dbReference>
<keyword evidence="5" id="KW-0653">Protein transport</keyword>
<dbReference type="PANTHER" id="PTHR31658">
    <property type="entry name" value="CONSERVED OLIGOMERIC GOLGI COMPLEX SUBUNIT 1"/>
    <property type="match status" value="1"/>
</dbReference>
<evidence type="ECO:0000256" key="2">
    <source>
        <dbReference type="ARBA" id="ARBA00006653"/>
    </source>
</evidence>
<proteinExistence type="inferred from homology"/>
<evidence type="ECO:0000256" key="1">
    <source>
        <dbReference type="ARBA" id="ARBA00004395"/>
    </source>
</evidence>
<comment type="similarity">
    <text evidence="2">Belongs to the COG1 family.</text>
</comment>
<dbReference type="GO" id="GO:0000139">
    <property type="term" value="C:Golgi membrane"/>
    <property type="evidence" value="ECO:0007669"/>
    <property type="project" value="UniProtKB-SubCell"/>
</dbReference>
<evidence type="ECO:0000256" key="7">
    <source>
        <dbReference type="ARBA" id="ARBA00023136"/>
    </source>
</evidence>
<accession>A0AAJ0DG28</accession>
<dbReference type="EMBL" id="JAWDJX010000039">
    <property type="protein sequence ID" value="KAK3049502.1"/>
    <property type="molecule type" value="Genomic_DNA"/>
</dbReference>
<keyword evidence="4" id="KW-0813">Transport</keyword>
<dbReference type="InterPro" id="IPR033370">
    <property type="entry name" value="COG1"/>
</dbReference>
<evidence type="ECO:0000256" key="3">
    <source>
        <dbReference type="ARBA" id="ARBA00020978"/>
    </source>
</evidence>
<reference evidence="9" key="1">
    <citation type="submission" date="2023-04" db="EMBL/GenBank/DDBJ databases">
        <title>Black Yeasts Isolated from many extreme environments.</title>
        <authorList>
            <person name="Coleine C."/>
            <person name="Stajich J.E."/>
            <person name="Selbmann L."/>
        </authorList>
    </citation>
    <scope>NUCLEOTIDE SEQUENCE</scope>
    <source>
        <strain evidence="9">CCFEE 5312</strain>
    </source>
</reference>
<feature type="region of interest" description="Disordered" evidence="8">
    <location>
        <begin position="659"/>
        <end position="698"/>
    </location>
</feature>
<evidence type="ECO:0000256" key="4">
    <source>
        <dbReference type="ARBA" id="ARBA00022448"/>
    </source>
</evidence>
<dbReference type="Pfam" id="PF08700">
    <property type="entry name" value="VPS51_Exo84_N"/>
    <property type="match status" value="1"/>
</dbReference>
<dbReference type="PANTHER" id="PTHR31658:SF0">
    <property type="entry name" value="CONSERVED OLIGOMERIC GOLGI COMPLEX SUBUNIT 1"/>
    <property type="match status" value="1"/>
</dbReference>
<keyword evidence="7" id="KW-0472">Membrane</keyword>
<gene>
    <name evidence="9" type="ORF">LTR09_009169</name>
</gene>
<comment type="caution">
    <text evidence="9">The sequence shown here is derived from an EMBL/GenBank/DDBJ whole genome shotgun (WGS) entry which is preliminary data.</text>
</comment>